<dbReference type="Proteomes" id="UP001321047">
    <property type="component" value="Unassembled WGS sequence"/>
</dbReference>
<proteinExistence type="predicted"/>
<evidence type="ECO:0000313" key="2">
    <source>
        <dbReference type="Proteomes" id="UP001321047"/>
    </source>
</evidence>
<accession>A0AAP2Z9C5</accession>
<organism evidence="1 2">
    <name type="scientific">Natronosalvus hydrolyticus</name>
    <dbReference type="NCBI Taxonomy" id="2979988"/>
    <lineage>
        <taxon>Archaea</taxon>
        <taxon>Methanobacteriati</taxon>
        <taxon>Methanobacteriota</taxon>
        <taxon>Stenosarchaea group</taxon>
        <taxon>Halobacteria</taxon>
        <taxon>Halobacteriales</taxon>
        <taxon>Natrialbaceae</taxon>
        <taxon>Natronosalvus</taxon>
    </lineage>
</organism>
<keyword evidence="2" id="KW-1185">Reference proteome</keyword>
<reference evidence="1 2" key="1">
    <citation type="submission" date="2022-09" db="EMBL/GenBank/DDBJ databases">
        <title>Enrichment on poylsaccharides allowed isolation of novel metabolic and taxonomic groups of Haloarchaea.</title>
        <authorList>
            <person name="Sorokin D.Y."/>
            <person name="Elcheninov A.G."/>
            <person name="Khizhniak T.V."/>
            <person name="Kolganova T.V."/>
            <person name="Kublanov I.V."/>
        </authorList>
    </citation>
    <scope>NUCLEOTIDE SEQUENCE [LARGE SCALE GENOMIC DNA]</scope>
    <source>
        <strain evidence="1 2">AArc-curdl1</strain>
    </source>
</reference>
<evidence type="ECO:0000313" key="1">
    <source>
        <dbReference type="EMBL" id="MCU4753104.1"/>
    </source>
</evidence>
<gene>
    <name evidence="1" type="ORF">OB919_14150</name>
</gene>
<evidence type="ECO:0008006" key="3">
    <source>
        <dbReference type="Google" id="ProtNLM"/>
    </source>
</evidence>
<dbReference type="Pfam" id="PF24440">
    <property type="entry name" value="DUF7559"/>
    <property type="match status" value="1"/>
</dbReference>
<name>A0AAP2Z9C5_9EURY</name>
<comment type="caution">
    <text evidence="1">The sequence shown here is derived from an EMBL/GenBank/DDBJ whole genome shotgun (WGS) entry which is preliminary data.</text>
</comment>
<sequence length="53" mass="6241">MPRPPHDVVCHNPDCGMDMFELHHSHEMPDDITVDDYVCPYCQSDDLEEIWPQ</sequence>
<dbReference type="InterPro" id="IPR055981">
    <property type="entry name" value="DUF7559"/>
</dbReference>
<dbReference type="EMBL" id="JAOPJZ010000013">
    <property type="protein sequence ID" value="MCU4753104.1"/>
    <property type="molecule type" value="Genomic_DNA"/>
</dbReference>
<dbReference type="RefSeq" id="WP_342809429.1">
    <property type="nucleotide sequence ID" value="NZ_JAOPJZ010000013.1"/>
</dbReference>
<protein>
    <recommendedName>
        <fullName evidence="3">Small CPxCG-related zinc finger protein</fullName>
    </recommendedName>
</protein>
<dbReference type="AlphaFoldDB" id="A0AAP2Z9C5"/>